<evidence type="ECO:0000256" key="1">
    <source>
        <dbReference type="SAM" id="MobiDB-lite"/>
    </source>
</evidence>
<evidence type="ECO:0000313" key="2">
    <source>
        <dbReference type="EMBL" id="MBW0500629.1"/>
    </source>
</evidence>
<feature type="compositionally biased region" description="Polar residues" evidence="1">
    <location>
        <begin position="30"/>
        <end position="39"/>
    </location>
</feature>
<organism evidence="2 3">
    <name type="scientific">Austropuccinia psidii MF-1</name>
    <dbReference type="NCBI Taxonomy" id="1389203"/>
    <lineage>
        <taxon>Eukaryota</taxon>
        <taxon>Fungi</taxon>
        <taxon>Dikarya</taxon>
        <taxon>Basidiomycota</taxon>
        <taxon>Pucciniomycotina</taxon>
        <taxon>Pucciniomycetes</taxon>
        <taxon>Pucciniales</taxon>
        <taxon>Sphaerophragmiaceae</taxon>
        <taxon>Austropuccinia</taxon>
    </lineage>
</organism>
<name>A0A9Q3DC23_9BASI</name>
<proteinExistence type="predicted"/>
<dbReference type="AlphaFoldDB" id="A0A9Q3DC23"/>
<evidence type="ECO:0000313" key="3">
    <source>
        <dbReference type="Proteomes" id="UP000765509"/>
    </source>
</evidence>
<dbReference type="Proteomes" id="UP000765509">
    <property type="component" value="Unassembled WGS sequence"/>
</dbReference>
<feature type="region of interest" description="Disordered" evidence="1">
    <location>
        <begin position="1"/>
        <end position="56"/>
    </location>
</feature>
<comment type="caution">
    <text evidence="2">The sequence shown here is derived from an EMBL/GenBank/DDBJ whole genome shotgun (WGS) entry which is preliminary data.</text>
</comment>
<sequence>MDITLELDPRYHERQKEEGSNQEKKPPVSGYNSSRPPQDSSLKKPNHKKSKKGKNFQVSKDKIHASLLNKDKKSIFSEKERRIKEGLCTYCDGKHPIEKCLKRPENRTGSSRGFLRKLITYDYSCIFLSTGNESATAVKSVALVGEIKKPYIPSSVHIPPIIPCKSLLKSRNEVLKVIKDVGEDDAISSLCLFQGVMDFPILSFHSSLEEQWDEEEEKEEIETVSKVVPPAYNKYLYVVSKVKAEKLPPKLRM</sequence>
<keyword evidence="3" id="KW-1185">Reference proteome</keyword>
<feature type="compositionally biased region" description="Basic and acidic residues" evidence="1">
    <location>
        <begin position="7"/>
        <end position="26"/>
    </location>
</feature>
<accession>A0A9Q3DC23</accession>
<gene>
    <name evidence="2" type="ORF">O181_040344</name>
</gene>
<reference evidence="2" key="1">
    <citation type="submission" date="2021-03" db="EMBL/GenBank/DDBJ databases">
        <title>Draft genome sequence of rust myrtle Austropuccinia psidii MF-1, a brazilian biotype.</title>
        <authorList>
            <person name="Quecine M.C."/>
            <person name="Pachon D.M.R."/>
            <person name="Bonatelli M.L."/>
            <person name="Correr F.H."/>
            <person name="Franceschini L.M."/>
            <person name="Leite T.F."/>
            <person name="Margarido G.R.A."/>
            <person name="Almeida C.A."/>
            <person name="Ferrarezi J.A."/>
            <person name="Labate C.A."/>
        </authorList>
    </citation>
    <scope>NUCLEOTIDE SEQUENCE</scope>
    <source>
        <strain evidence="2">MF-1</strain>
    </source>
</reference>
<feature type="compositionally biased region" description="Basic residues" evidence="1">
    <location>
        <begin position="44"/>
        <end position="54"/>
    </location>
</feature>
<protein>
    <submittedName>
        <fullName evidence="2">Uncharacterized protein</fullName>
    </submittedName>
</protein>
<dbReference type="EMBL" id="AVOT02015919">
    <property type="protein sequence ID" value="MBW0500629.1"/>
    <property type="molecule type" value="Genomic_DNA"/>
</dbReference>
<dbReference type="OrthoDB" id="8942758at2759"/>